<dbReference type="RefSeq" id="WP_068202570.1">
    <property type="nucleotide sequence ID" value="NZ_CP014209.1"/>
</dbReference>
<dbReference type="EMBL" id="CP014209">
    <property type="protein sequence ID" value="ANC31232.1"/>
    <property type="molecule type" value="Genomic_DNA"/>
</dbReference>
<evidence type="ECO:0000256" key="1">
    <source>
        <dbReference type="SAM" id="MobiDB-lite"/>
    </source>
</evidence>
<dbReference type="STRING" id="1300344.I598_1683"/>
<dbReference type="Proteomes" id="UP000076794">
    <property type="component" value="Chromosome"/>
</dbReference>
<keyword evidence="3" id="KW-1185">Reference proteome</keyword>
<name>A0A161HQ38_9MICO</name>
<sequence length="239" mass="25679">MSDVRALPTDPLDTDRVDAHLTEEREPGSDDAVPAPSSERVDLTEAAAHWAFVYPNGWWPVPLDDPAAIDARVRDVVAQRLGRRDDRARARREARDNLAAAARGAAEAGAAAITVFAMDVGDVALTGTMAVFPVDAVAGGTDELVARLAGSLVGADVDRQELEDGWVLRAVRQTEAERTDADGNPALPELRADYWTARRGLEPVLNVSFTTPFVPLREAMLGLFDAVVLSLHPVVRTPA</sequence>
<accession>A0A161HQ38</accession>
<feature type="region of interest" description="Disordered" evidence="1">
    <location>
        <begin position="1"/>
        <end position="38"/>
    </location>
</feature>
<protein>
    <submittedName>
        <fullName evidence="2">Uncharacterized protein</fullName>
    </submittedName>
</protein>
<dbReference type="KEGG" id="ido:I598_1683"/>
<dbReference type="OrthoDB" id="5142055at2"/>
<dbReference type="PATRIC" id="fig|1300344.3.peg.1691"/>
<reference evidence="2 3" key="1">
    <citation type="submission" date="2016-01" db="EMBL/GenBank/DDBJ databases">
        <title>Complete genome sequence of a soil Actinobacterium, Isoptericola dokdonensis DS-3.</title>
        <authorList>
            <person name="Kwon S.-K."/>
            <person name="Kim J.F."/>
        </authorList>
    </citation>
    <scope>NUCLEOTIDE SEQUENCE [LARGE SCALE GENOMIC DNA]</scope>
    <source>
        <strain evidence="2 3">DS-3</strain>
    </source>
</reference>
<evidence type="ECO:0000313" key="3">
    <source>
        <dbReference type="Proteomes" id="UP000076794"/>
    </source>
</evidence>
<gene>
    <name evidence="2" type="ORF">I598_1683</name>
</gene>
<evidence type="ECO:0000313" key="2">
    <source>
        <dbReference type="EMBL" id="ANC31232.1"/>
    </source>
</evidence>
<proteinExistence type="predicted"/>
<feature type="compositionally biased region" description="Basic and acidic residues" evidence="1">
    <location>
        <begin position="13"/>
        <end position="28"/>
    </location>
</feature>
<organism evidence="2 3">
    <name type="scientific">Isoptericola dokdonensis DS-3</name>
    <dbReference type="NCBI Taxonomy" id="1300344"/>
    <lineage>
        <taxon>Bacteria</taxon>
        <taxon>Bacillati</taxon>
        <taxon>Actinomycetota</taxon>
        <taxon>Actinomycetes</taxon>
        <taxon>Micrococcales</taxon>
        <taxon>Promicromonosporaceae</taxon>
        <taxon>Isoptericola</taxon>
    </lineage>
</organism>
<dbReference type="AlphaFoldDB" id="A0A161HQ38"/>